<sequence>MVNYRMRFNINVFIHICVKIYHIHPCSPLNKTFINSVKMGVVKRLLSMRKSLLC</sequence>
<proteinExistence type="predicted"/>
<accession>A0AAD2TQC0</accession>
<dbReference type="Proteomes" id="UP000006262">
    <property type="component" value="Unassembled WGS sequence"/>
</dbReference>
<organism evidence="1 2">
    <name type="scientific">Parabacteroides distasonis CL09T03C24</name>
    <dbReference type="NCBI Taxonomy" id="999417"/>
    <lineage>
        <taxon>Bacteria</taxon>
        <taxon>Pseudomonadati</taxon>
        <taxon>Bacteroidota</taxon>
        <taxon>Bacteroidia</taxon>
        <taxon>Bacteroidales</taxon>
        <taxon>Tannerellaceae</taxon>
        <taxon>Parabacteroides</taxon>
    </lineage>
</organism>
<dbReference type="EMBL" id="AGZN01000016">
    <property type="protein sequence ID" value="EKN28307.1"/>
    <property type="molecule type" value="Genomic_DNA"/>
</dbReference>
<evidence type="ECO:0000313" key="1">
    <source>
        <dbReference type="EMBL" id="EKN28307.1"/>
    </source>
</evidence>
<comment type="caution">
    <text evidence="1">The sequence shown here is derived from an EMBL/GenBank/DDBJ whole genome shotgun (WGS) entry which is preliminary data.</text>
</comment>
<evidence type="ECO:0000313" key="2">
    <source>
        <dbReference type="Proteomes" id="UP000006262"/>
    </source>
</evidence>
<gene>
    <name evidence="1" type="ORF">HMPREF1059_01649</name>
</gene>
<protein>
    <submittedName>
        <fullName evidence="1">Uncharacterized protein</fullName>
    </submittedName>
</protein>
<name>A0AAD2TQC0_PARDI</name>
<reference evidence="1 2" key="1">
    <citation type="submission" date="2012-02" db="EMBL/GenBank/DDBJ databases">
        <title>The Genome Sequence of Parabacteroides distasonis CL09T03C24.</title>
        <authorList>
            <consortium name="The Broad Institute Genome Sequencing Platform"/>
            <person name="Earl A."/>
            <person name="Ward D."/>
            <person name="Feldgarden M."/>
            <person name="Gevers D."/>
            <person name="Zitomersky N.L."/>
            <person name="Coyne M.J."/>
            <person name="Comstock L.E."/>
            <person name="Young S.K."/>
            <person name="Zeng Q."/>
            <person name="Gargeya S."/>
            <person name="Fitzgerald M."/>
            <person name="Haas B."/>
            <person name="Abouelleil A."/>
            <person name="Alvarado L."/>
            <person name="Arachchi H.M."/>
            <person name="Berlin A."/>
            <person name="Chapman S.B."/>
            <person name="Gearin G."/>
            <person name="Goldberg J."/>
            <person name="Griggs A."/>
            <person name="Gujja S."/>
            <person name="Hansen M."/>
            <person name="Heiman D."/>
            <person name="Howarth C."/>
            <person name="Larimer J."/>
            <person name="Lui A."/>
            <person name="MacDonald P.J.P."/>
            <person name="McCowen C."/>
            <person name="Montmayeur A."/>
            <person name="Murphy C."/>
            <person name="Neiman D."/>
            <person name="Pearson M."/>
            <person name="Priest M."/>
            <person name="Roberts A."/>
            <person name="Saif S."/>
            <person name="Shea T."/>
            <person name="Sisk P."/>
            <person name="Stolte C."/>
            <person name="Sykes S."/>
            <person name="Wortman J."/>
            <person name="Nusbaum C."/>
            <person name="Birren B."/>
        </authorList>
    </citation>
    <scope>NUCLEOTIDE SEQUENCE [LARGE SCALE GENOMIC DNA]</scope>
    <source>
        <strain evidence="1 2">CL09T03C24</strain>
    </source>
</reference>
<dbReference type="AlphaFoldDB" id="A0AAD2TQC0"/>